<evidence type="ECO:0000313" key="5">
    <source>
        <dbReference type="Proteomes" id="UP000663792"/>
    </source>
</evidence>
<name>A0A939C1A5_9ACTN</name>
<dbReference type="RefSeq" id="WP_205259895.1">
    <property type="nucleotide sequence ID" value="NZ_JAERWK010000008.1"/>
</dbReference>
<dbReference type="EMBL" id="JAERWK010000008">
    <property type="protein sequence ID" value="MBM9466962.1"/>
    <property type="molecule type" value="Genomic_DNA"/>
</dbReference>
<accession>A0A939C1A5</accession>
<dbReference type="Gene3D" id="1.10.287.1490">
    <property type="match status" value="1"/>
</dbReference>
<dbReference type="Pfam" id="PF24481">
    <property type="entry name" value="CT398_CC"/>
    <property type="match status" value="1"/>
</dbReference>
<dbReference type="AlphaFoldDB" id="A0A939C1A5"/>
<dbReference type="InterPro" id="IPR056003">
    <property type="entry name" value="CT398_CC_hairpin"/>
</dbReference>
<proteinExistence type="predicted"/>
<dbReference type="Proteomes" id="UP000663792">
    <property type="component" value="Unassembled WGS sequence"/>
</dbReference>
<keyword evidence="5" id="KW-1185">Reference proteome</keyword>
<comment type="caution">
    <text evidence="4">The sequence shown here is derived from an EMBL/GenBank/DDBJ whole genome shotgun (WGS) entry which is preliminary data.</text>
</comment>
<keyword evidence="1" id="KW-0175">Coiled coil</keyword>
<dbReference type="PANTHER" id="PTHR39082">
    <property type="entry name" value="PHOSPHOLIPASE C-BETA-2-RELATED"/>
    <property type="match status" value="1"/>
</dbReference>
<dbReference type="PANTHER" id="PTHR39082:SF1">
    <property type="entry name" value="SCAVENGER RECEPTOR CLASS A MEMBER 3"/>
    <property type="match status" value="1"/>
</dbReference>
<dbReference type="InterPro" id="IPR003743">
    <property type="entry name" value="Zf-RING_7"/>
</dbReference>
<reference evidence="4" key="1">
    <citation type="submission" date="2021-01" db="EMBL/GenBank/DDBJ databases">
        <title>YIM 132084 draft genome.</title>
        <authorList>
            <person name="An D."/>
        </authorList>
    </citation>
    <scope>NUCLEOTIDE SEQUENCE</scope>
    <source>
        <strain evidence="4">YIM 132084</strain>
    </source>
</reference>
<feature type="domain" description="CT398-like coiled coil hairpin" evidence="3">
    <location>
        <begin position="16"/>
        <end position="193"/>
    </location>
</feature>
<evidence type="ECO:0000256" key="1">
    <source>
        <dbReference type="SAM" id="Coils"/>
    </source>
</evidence>
<dbReference type="InterPro" id="IPR052376">
    <property type="entry name" value="Oxidative_Scav/Glycosyltrans"/>
</dbReference>
<dbReference type="Pfam" id="PF02591">
    <property type="entry name" value="Zn_ribbon_9"/>
    <property type="match status" value="1"/>
</dbReference>
<evidence type="ECO:0000313" key="4">
    <source>
        <dbReference type="EMBL" id="MBM9466962.1"/>
    </source>
</evidence>
<evidence type="ECO:0000259" key="3">
    <source>
        <dbReference type="Pfam" id="PF24481"/>
    </source>
</evidence>
<gene>
    <name evidence="4" type="ORF">JL106_06655</name>
</gene>
<evidence type="ECO:0000259" key="2">
    <source>
        <dbReference type="Pfam" id="PF02591"/>
    </source>
</evidence>
<feature type="coiled-coil region" evidence="1">
    <location>
        <begin position="49"/>
        <end position="160"/>
    </location>
</feature>
<feature type="domain" description="C4-type zinc ribbon" evidence="2">
    <location>
        <begin position="205"/>
        <end position="239"/>
    </location>
</feature>
<evidence type="ECO:0008006" key="6">
    <source>
        <dbReference type="Google" id="ProtNLM"/>
    </source>
</evidence>
<sequence length="242" mass="26335">MALTCDPFVQRRLLELARLDQALAGAVHRRRTLPELALIESGTDQVTQLRGAQALAEAEVSDLDRAERKLTTEIEQVRARAERDGQRLASGSGPAKDLTNLQHEIETLHRRQGVLEDQTLELMERRETAEQALSEATAALDEAQGRLTAAQQRRDDVFAELEQDTGRLTAERAQAASGVPTDVLGLYERIHATGKIAAAELVGSRCGACRIDLDRTALAAVHAAKVDAVVRCDECGAVLIRS</sequence>
<organism evidence="4 5">
    <name type="scientific">Nakamurella leprariae</name>
    <dbReference type="NCBI Taxonomy" id="2803911"/>
    <lineage>
        <taxon>Bacteria</taxon>
        <taxon>Bacillati</taxon>
        <taxon>Actinomycetota</taxon>
        <taxon>Actinomycetes</taxon>
        <taxon>Nakamurellales</taxon>
        <taxon>Nakamurellaceae</taxon>
        <taxon>Nakamurella</taxon>
    </lineage>
</organism>
<protein>
    <recommendedName>
        <fullName evidence="6">C4-type zinc ribbon domain-containing protein</fullName>
    </recommendedName>
</protein>